<dbReference type="CDD" id="cd04301">
    <property type="entry name" value="NAT_SF"/>
    <property type="match status" value="1"/>
</dbReference>
<comment type="caution">
    <text evidence="4">The sequence shown here is derived from an EMBL/GenBank/DDBJ whole genome shotgun (WGS) entry which is preliminary data.</text>
</comment>
<dbReference type="PANTHER" id="PTHR43420">
    <property type="entry name" value="ACETYLTRANSFERASE"/>
    <property type="match status" value="1"/>
</dbReference>
<organism evidence="4 5">
    <name type="scientific">Croceibacterium salegens</name>
    <dbReference type="NCBI Taxonomy" id="1737568"/>
    <lineage>
        <taxon>Bacteria</taxon>
        <taxon>Pseudomonadati</taxon>
        <taxon>Pseudomonadota</taxon>
        <taxon>Alphaproteobacteria</taxon>
        <taxon>Sphingomonadales</taxon>
        <taxon>Erythrobacteraceae</taxon>
        <taxon>Croceibacterium</taxon>
    </lineage>
</organism>
<protein>
    <submittedName>
        <fullName evidence="4">GNAT family N-acetyltransferase</fullName>
    </submittedName>
</protein>
<dbReference type="OrthoDB" id="9805924at2"/>
<gene>
    <name evidence="4" type="ORF">GRI89_12935</name>
</gene>
<evidence type="ECO:0000313" key="5">
    <source>
        <dbReference type="Proteomes" id="UP000433652"/>
    </source>
</evidence>
<name>A0A6I4SX59_9SPHN</name>
<evidence type="ECO:0000256" key="2">
    <source>
        <dbReference type="ARBA" id="ARBA00023315"/>
    </source>
</evidence>
<proteinExistence type="predicted"/>
<evidence type="ECO:0000259" key="3">
    <source>
        <dbReference type="PROSITE" id="PS51186"/>
    </source>
</evidence>
<dbReference type="GO" id="GO:0016747">
    <property type="term" value="F:acyltransferase activity, transferring groups other than amino-acyl groups"/>
    <property type="evidence" value="ECO:0007669"/>
    <property type="project" value="InterPro"/>
</dbReference>
<evidence type="ECO:0000313" key="4">
    <source>
        <dbReference type="EMBL" id="MXO60443.1"/>
    </source>
</evidence>
<dbReference type="PROSITE" id="PS51186">
    <property type="entry name" value="GNAT"/>
    <property type="match status" value="1"/>
</dbReference>
<dbReference type="InterPro" id="IPR016181">
    <property type="entry name" value="Acyl_CoA_acyltransferase"/>
</dbReference>
<reference evidence="4 5" key="1">
    <citation type="submission" date="2019-12" db="EMBL/GenBank/DDBJ databases">
        <title>Genomic-based taxomic classification of the family Erythrobacteraceae.</title>
        <authorList>
            <person name="Xu L."/>
        </authorList>
    </citation>
    <scope>NUCLEOTIDE SEQUENCE [LARGE SCALE GENOMIC DNA]</scope>
    <source>
        <strain evidence="4 5">MCCC 1K01500</strain>
    </source>
</reference>
<feature type="domain" description="N-acetyltransferase" evidence="3">
    <location>
        <begin position="25"/>
        <end position="174"/>
    </location>
</feature>
<dbReference type="Pfam" id="PF00583">
    <property type="entry name" value="Acetyltransf_1"/>
    <property type="match status" value="1"/>
</dbReference>
<dbReference type="PANTHER" id="PTHR43420:SF47">
    <property type="entry name" value="N-ACETYLTRANSFERASE DOMAIN-CONTAINING PROTEIN"/>
    <property type="match status" value="1"/>
</dbReference>
<evidence type="ECO:0000256" key="1">
    <source>
        <dbReference type="ARBA" id="ARBA00022679"/>
    </source>
</evidence>
<keyword evidence="1 4" id="KW-0808">Transferase</keyword>
<keyword evidence="5" id="KW-1185">Reference proteome</keyword>
<dbReference type="InterPro" id="IPR000182">
    <property type="entry name" value="GNAT_dom"/>
</dbReference>
<keyword evidence="2" id="KW-0012">Acyltransferase</keyword>
<dbReference type="AlphaFoldDB" id="A0A6I4SX59"/>
<dbReference type="Gene3D" id="3.40.630.30">
    <property type="match status" value="1"/>
</dbReference>
<dbReference type="Proteomes" id="UP000433652">
    <property type="component" value="Unassembled WGS sequence"/>
</dbReference>
<sequence>MHTVIDPRPAPSAQHLSVQLANYADPLHAADVVLLTDTYARDPMGGGEALSADVCMRLVDGLAATPGAFSLIARVDGRPAGIANCMTGFSTFAARPLVNVHDLGVLSDYRGRGVGKALLAAVEEEAVRRGACKVTLEVLAGNRPAIALYAATGFGQYTLDPASGTAQFWEKKLP</sequence>
<dbReference type="SUPFAM" id="SSF55729">
    <property type="entry name" value="Acyl-CoA N-acyltransferases (Nat)"/>
    <property type="match status" value="1"/>
</dbReference>
<dbReference type="InterPro" id="IPR050680">
    <property type="entry name" value="YpeA/RimI_acetyltransf"/>
</dbReference>
<dbReference type="EMBL" id="WTYM01000052">
    <property type="protein sequence ID" value="MXO60443.1"/>
    <property type="molecule type" value="Genomic_DNA"/>
</dbReference>
<accession>A0A6I4SX59</accession>